<keyword evidence="4" id="KW-1185">Reference proteome</keyword>
<evidence type="ECO:0000313" key="4">
    <source>
        <dbReference type="Proteomes" id="UP000077266"/>
    </source>
</evidence>
<evidence type="ECO:0000256" key="1">
    <source>
        <dbReference type="ARBA" id="ARBA00008383"/>
    </source>
</evidence>
<accession>A0A165F9T8</accession>
<proteinExistence type="inferred from homology"/>
<evidence type="ECO:0000313" key="3">
    <source>
        <dbReference type="EMBL" id="KZV88645.1"/>
    </source>
</evidence>
<dbReference type="OrthoDB" id="16747at2759"/>
<dbReference type="AlphaFoldDB" id="A0A165F9T8"/>
<dbReference type="InterPro" id="IPR003673">
    <property type="entry name" value="CoA-Trfase_fam_III"/>
</dbReference>
<organism evidence="3 4">
    <name type="scientific">Exidia glandulosa HHB12029</name>
    <dbReference type="NCBI Taxonomy" id="1314781"/>
    <lineage>
        <taxon>Eukaryota</taxon>
        <taxon>Fungi</taxon>
        <taxon>Dikarya</taxon>
        <taxon>Basidiomycota</taxon>
        <taxon>Agaricomycotina</taxon>
        <taxon>Agaricomycetes</taxon>
        <taxon>Auriculariales</taxon>
        <taxon>Exidiaceae</taxon>
        <taxon>Exidia</taxon>
    </lineage>
</organism>
<name>A0A165F9T8_EXIGL</name>
<dbReference type="Pfam" id="PF02515">
    <property type="entry name" value="CoA_transf_3"/>
    <property type="match status" value="1"/>
</dbReference>
<sequence length="403" mass="43214">MALAGVRVVEFGGLAPVPFAGMILADWGATVIRLDRPQSHDMPADDFLARGKRSIALDVRTPEGLNAAKDLIAKADVLLDPYRPGVLEKLGLGPEVFLGGGRNERLVYARLAGFEPTGPNREFAGHDINYLAASGVLSILPKLADGTPSFPLNIVSDFAGGSHACVQGVLLALIERGRSGKGQVVSADMVSGARYVSSFIIAHSQMADSTLYINGKSLLGGDAPFYSVYACKCKGFISVGCLEPKFFKSFLEILQSHLPDGFDGGIGYVPTQRGQMDLEKWEEMRRYFEAAFKRMIGRGYLAVRMFLPPPHPSLNVGNTDAKDACVFPVLTPAEAAARRNEDVPAPHPNLDRTPANPPVGGFATLQPGLHSREILSEIGYSREKVAQLLEAGIVRAVNTGAKL</sequence>
<dbReference type="PANTHER" id="PTHR48228">
    <property type="entry name" value="SUCCINYL-COA--D-CITRAMALATE COA-TRANSFERASE"/>
    <property type="match status" value="1"/>
</dbReference>
<dbReference type="SUPFAM" id="SSF89796">
    <property type="entry name" value="CoA-transferase family III (CaiB/BaiF)"/>
    <property type="match status" value="1"/>
</dbReference>
<feature type="region of interest" description="Disordered" evidence="2">
    <location>
        <begin position="337"/>
        <end position="357"/>
    </location>
</feature>
<protein>
    <submittedName>
        <fullName evidence="3">CoA-transferase family III</fullName>
    </submittedName>
</protein>
<dbReference type="STRING" id="1314781.A0A165F9T8"/>
<gene>
    <name evidence="3" type="ORF">EXIGLDRAFT_772539</name>
</gene>
<dbReference type="InterPro" id="IPR044855">
    <property type="entry name" value="CoA-Trfase_III_dom3_sf"/>
</dbReference>
<comment type="similarity">
    <text evidence="1">Belongs to the CoA-transferase III family.</text>
</comment>
<dbReference type="GO" id="GO:0016740">
    <property type="term" value="F:transferase activity"/>
    <property type="evidence" value="ECO:0007669"/>
    <property type="project" value="UniProtKB-KW"/>
</dbReference>
<reference evidence="3 4" key="1">
    <citation type="journal article" date="2016" name="Mol. Biol. Evol.">
        <title>Comparative Genomics of Early-Diverging Mushroom-Forming Fungi Provides Insights into the Origins of Lignocellulose Decay Capabilities.</title>
        <authorList>
            <person name="Nagy L.G."/>
            <person name="Riley R."/>
            <person name="Tritt A."/>
            <person name="Adam C."/>
            <person name="Daum C."/>
            <person name="Floudas D."/>
            <person name="Sun H."/>
            <person name="Yadav J.S."/>
            <person name="Pangilinan J."/>
            <person name="Larsson K.H."/>
            <person name="Matsuura K."/>
            <person name="Barry K."/>
            <person name="Labutti K."/>
            <person name="Kuo R."/>
            <person name="Ohm R.A."/>
            <person name="Bhattacharya S.S."/>
            <person name="Shirouzu T."/>
            <person name="Yoshinaga Y."/>
            <person name="Martin F.M."/>
            <person name="Grigoriev I.V."/>
            <person name="Hibbett D.S."/>
        </authorList>
    </citation>
    <scope>NUCLEOTIDE SEQUENCE [LARGE SCALE GENOMIC DNA]</scope>
    <source>
        <strain evidence="3 4">HHB12029</strain>
    </source>
</reference>
<dbReference type="Gene3D" id="3.30.1540.10">
    <property type="entry name" value="formyl-coa transferase, domain 3"/>
    <property type="match status" value="1"/>
</dbReference>
<dbReference type="Proteomes" id="UP000077266">
    <property type="component" value="Unassembled WGS sequence"/>
</dbReference>
<evidence type="ECO:0000256" key="2">
    <source>
        <dbReference type="SAM" id="MobiDB-lite"/>
    </source>
</evidence>
<dbReference type="InParanoid" id="A0A165F9T8"/>
<keyword evidence="3" id="KW-0808">Transferase</keyword>
<dbReference type="InterPro" id="IPR050509">
    <property type="entry name" value="CoA-transferase_III"/>
</dbReference>
<dbReference type="Gene3D" id="3.40.50.10540">
    <property type="entry name" value="Crotonobetainyl-coa:carnitine coa-transferase, domain 1"/>
    <property type="match status" value="1"/>
</dbReference>
<dbReference type="InterPro" id="IPR023606">
    <property type="entry name" value="CoA-Trfase_III_dom_1_sf"/>
</dbReference>
<dbReference type="EMBL" id="KV426095">
    <property type="protein sequence ID" value="KZV88645.1"/>
    <property type="molecule type" value="Genomic_DNA"/>
</dbReference>
<dbReference type="PANTHER" id="PTHR48228:SF5">
    <property type="entry name" value="ALPHA-METHYLACYL-COA RACEMASE"/>
    <property type="match status" value="1"/>
</dbReference>